<reference evidence="8" key="1">
    <citation type="journal article" date="2004" name="J. Bacteriol.">
        <title>Genomic DNA microarray analysis: identification of new genes regulated by light color in the cyanobacterium Fremyella diplosiphon.</title>
        <authorList>
            <person name="Stowe-Evans E.L."/>
            <person name="Ford J."/>
            <person name="Kehoe D.M."/>
        </authorList>
    </citation>
    <scope>NUCLEOTIDE SEQUENCE</scope>
    <source>
        <strain evidence="8">FD33</strain>
    </source>
</reference>
<comment type="subunit">
    <text evidence="5">Part of the 50S ribosomal subunit. Forms a cluster with proteins L3 and L19. In the 70S ribosome, L14 and L19 interact and together make contacts with the 16S rRNA in bridges B5 and B8.</text>
</comment>
<evidence type="ECO:0000256" key="2">
    <source>
        <dbReference type="ARBA" id="ARBA00022884"/>
    </source>
</evidence>
<comment type="function">
    <text evidence="5 7">Binds to 23S rRNA. Forms part of two intersubunit bridges in the 70S ribosome.</text>
</comment>
<dbReference type="Gene3D" id="2.40.150.20">
    <property type="entry name" value="Ribosomal protein L14"/>
    <property type="match status" value="1"/>
</dbReference>
<evidence type="ECO:0000256" key="3">
    <source>
        <dbReference type="ARBA" id="ARBA00022980"/>
    </source>
</evidence>
<evidence type="ECO:0000313" key="8">
    <source>
        <dbReference type="EMBL" id="AAT41879.1"/>
    </source>
</evidence>
<comment type="similarity">
    <text evidence="5 6">Belongs to the universal ribosomal protein uL14 family.</text>
</comment>
<dbReference type="InterPro" id="IPR036853">
    <property type="entry name" value="Ribosomal_uL14_sf"/>
</dbReference>
<organism evidence="8">
    <name type="scientific">Microchaete diplosiphon</name>
    <name type="common">Fremyella diplosiphon</name>
    <dbReference type="NCBI Taxonomy" id="1197"/>
    <lineage>
        <taxon>Bacteria</taxon>
        <taxon>Bacillati</taxon>
        <taxon>Cyanobacteriota</taxon>
        <taxon>Cyanophyceae</taxon>
        <taxon>Nostocales</taxon>
        <taxon>Rivulariaceae</taxon>
        <taxon>Microchaete</taxon>
    </lineage>
</organism>
<keyword evidence="3 5" id="KW-0689">Ribosomal protein</keyword>
<dbReference type="AlphaFoldDB" id="Q6H093"/>
<reference evidence="8" key="2">
    <citation type="submission" date="2004-02" db="EMBL/GenBank/DDBJ databases">
        <authorList>
            <person name="Stowe-Evans E."/>
            <person name="Ford J."/>
            <person name="Kehoe D.M."/>
        </authorList>
    </citation>
    <scope>NUCLEOTIDE SEQUENCE</scope>
    <source>
        <strain evidence="8">FD33</strain>
    </source>
</reference>
<dbReference type="SMART" id="SM01374">
    <property type="entry name" value="Ribosomal_L14"/>
    <property type="match status" value="1"/>
</dbReference>
<dbReference type="GO" id="GO:0003735">
    <property type="term" value="F:structural constituent of ribosome"/>
    <property type="evidence" value="ECO:0007669"/>
    <property type="project" value="InterPro"/>
</dbReference>
<name>Q6H093_MICDP</name>
<evidence type="ECO:0000256" key="1">
    <source>
        <dbReference type="ARBA" id="ARBA00022730"/>
    </source>
</evidence>
<evidence type="ECO:0000256" key="5">
    <source>
        <dbReference type="HAMAP-Rule" id="MF_01367"/>
    </source>
</evidence>
<sequence>MVIQPQTYLNVADNSGARKLMCIRVLGAGNRRYGGVGDKIIAVVKDAQPNMAVKKSDVVEAVIVRTRKSINRDSGMSIRFDDNAAVIINKDGNPRGTRVFGPVARELRDKNFTKIVSLAPEVL</sequence>
<evidence type="ECO:0000256" key="7">
    <source>
        <dbReference type="RuleBase" id="RU003950"/>
    </source>
</evidence>
<dbReference type="NCBIfam" id="TIGR01067">
    <property type="entry name" value="rplN_bact"/>
    <property type="match status" value="1"/>
</dbReference>
<dbReference type="HAMAP" id="MF_01367">
    <property type="entry name" value="Ribosomal_uL14"/>
    <property type="match status" value="1"/>
</dbReference>
<keyword evidence="4 5" id="KW-0687">Ribonucleoprotein</keyword>
<dbReference type="PANTHER" id="PTHR11761">
    <property type="entry name" value="50S/60S RIBOSOMAL PROTEIN L14/L23"/>
    <property type="match status" value="1"/>
</dbReference>
<gene>
    <name evidence="5" type="primary">rplN</name>
    <name evidence="5" type="synonym">rpl14</name>
</gene>
<protein>
    <recommendedName>
        <fullName evidence="5">Large ribosomal subunit protein uL14</fullName>
    </recommendedName>
</protein>
<dbReference type="GO" id="GO:0022625">
    <property type="term" value="C:cytosolic large ribosomal subunit"/>
    <property type="evidence" value="ECO:0007669"/>
    <property type="project" value="TreeGrafter"/>
</dbReference>
<dbReference type="PANTHER" id="PTHR11761:SF3">
    <property type="entry name" value="LARGE RIBOSOMAL SUBUNIT PROTEIN UL14M"/>
    <property type="match status" value="1"/>
</dbReference>
<dbReference type="Pfam" id="PF00238">
    <property type="entry name" value="Ribosomal_L14"/>
    <property type="match status" value="1"/>
</dbReference>
<dbReference type="InterPro" id="IPR019972">
    <property type="entry name" value="Ribosomal_uL14_CS"/>
</dbReference>
<dbReference type="EMBL" id="AY548435">
    <property type="protein sequence ID" value="AAT41879.1"/>
    <property type="molecule type" value="Genomic_DNA"/>
</dbReference>
<keyword evidence="1 5" id="KW-0699">rRNA-binding</keyword>
<dbReference type="FunFam" id="2.40.150.20:FF:000001">
    <property type="entry name" value="50S ribosomal protein L14"/>
    <property type="match status" value="1"/>
</dbReference>
<dbReference type="InterPro" id="IPR000218">
    <property type="entry name" value="Ribosomal_uL14"/>
</dbReference>
<dbReference type="SUPFAM" id="SSF50193">
    <property type="entry name" value="Ribosomal protein L14"/>
    <property type="match status" value="1"/>
</dbReference>
<dbReference type="GO" id="GO:0006412">
    <property type="term" value="P:translation"/>
    <property type="evidence" value="ECO:0007669"/>
    <property type="project" value="UniProtKB-UniRule"/>
</dbReference>
<keyword evidence="2 5" id="KW-0694">RNA-binding</keyword>
<dbReference type="InterPro" id="IPR005745">
    <property type="entry name" value="Ribosomal_uL14_bac-type"/>
</dbReference>
<evidence type="ECO:0000256" key="4">
    <source>
        <dbReference type="ARBA" id="ARBA00023274"/>
    </source>
</evidence>
<dbReference type="GO" id="GO:0070180">
    <property type="term" value="F:large ribosomal subunit rRNA binding"/>
    <property type="evidence" value="ECO:0007669"/>
    <property type="project" value="TreeGrafter"/>
</dbReference>
<accession>Q6H093</accession>
<proteinExistence type="inferred from homology"/>
<dbReference type="PROSITE" id="PS00049">
    <property type="entry name" value="RIBOSOMAL_L14"/>
    <property type="match status" value="1"/>
</dbReference>
<evidence type="ECO:0000256" key="6">
    <source>
        <dbReference type="RuleBase" id="RU003949"/>
    </source>
</evidence>
<dbReference type="CDD" id="cd00337">
    <property type="entry name" value="Ribosomal_uL14"/>
    <property type="match status" value="1"/>
</dbReference>